<proteinExistence type="predicted"/>
<dbReference type="Proteomes" id="UP000824236">
    <property type="component" value="Unassembled WGS sequence"/>
</dbReference>
<accession>A0A9E2KG52</accession>
<name>A0A9E2KG52_9BACE</name>
<dbReference type="EMBL" id="JAHLFO010000040">
    <property type="protein sequence ID" value="MBU3813505.1"/>
    <property type="molecule type" value="Genomic_DNA"/>
</dbReference>
<sequence>MNEKELLNQFLNAFPDSTHPLDKQRFILYALECIKNRHFIDIEAMEQKGISSDMISEYQTGYEWLRDAFRILNGDKL</sequence>
<comment type="caution">
    <text evidence="1">The sequence shown here is derived from an EMBL/GenBank/DDBJ whole genome shotgun (WGS) entry which is preliminary data.</text>
</comment>
<reference evidence="1" key="2">
    <citation type="submission" date="2021-04" db="EMBL/GenBank/DDBJ databases">
        <authorList>
            <person name="Gilroy R."/>
        </authorList>
    </citation>
    <scope>NUCLEOTIDE SEQUENCE</scope>
    <source>
        <strain evidence="1">B3-3758</strain>
    </source>
</reference>
<dbReference type="AlphaFoldDB" id="A0A9E2KG52"/>
<reference evidence="1" key="1">
    <citation type="journal article" date="2021" name="PeerJ">
        <title>Extensive microbial diversity within the chicken gut microbiome revealed by metagenomics and culture.</title>
        <authorList>
            <person name="Gilroy R."/>
            <person name="Ravi A."/>
            <person name="Getino M."/>
            <person name="Pursley I."/>
            <person name="Horton D.L."/>
            <person name="Alikhan N.F."/>
            <person name="Baker D."/>
            <person name="Gharbi K."/>
            <person name="Hall N."/>
            <person name="Watson M."/>
            <person name="Adriaenssens E.M."/>
            <person name="Foster-Nyarko E."/>
            <person name="Jarju S."/>
            <person name="Secka A."/>
            <person name="Antonio M."/>
            <person name="Oren A."/>
            <person name="Chaudhuri R.R."/>
            <person name="La Ragione R."/>
            <person name="Hildebrand F."/>
            <person name="Pallen M.J."/>
        </authorList>
    </citation>
    <scope>NUCLEOTIDE SEQUENCE</scope>
    <source>
        <strain evidence="1">B3-3758</strain>
    </source>
</reference>
<organism evidence="1 2">
    <name type="scientific">Candidatus Bacteroides intestinipullorum</name>
    <dbReference type="NCBI Taxonomy" id="2838471"/>
    <lineage>
        <taxon>Bacteria</taxon>
        <taxon>Pseudomonadati</taxon>
        <taxon>Bacteroidota</taxon>
        <taxon>Bacteroidia</taxon>
        <taxon>Bacteroidales</taxon>
        <taxon>Bacteroidaceae</taxon>
        <taxon>Bacteroides</taxon>
    </lineage>
</organism>
<gene>
    <name evidence="1" type="ORF">H9791_03215</name>
</gene>
<protein>
    <submittedName>
        <fullName evidence="1">Uncharacterized protein</fullName>
    </submittedName>
</protein>
<evidence type="ECO:0000313" key="2">
    <source>
        <dbReference type="Proteomes" id="UP000824236"/>
    </source>
</evidence>
<evidence type="ECO:0000313" key="1">
    <source>
        <dbReference type="EMBL" id="MBU3813505.1"/>
    </source>
</evidence>